<evidence type="ECO:0000256" key="8">
    <source>
        <dbReference type="ARBA" id="ARBA00022777"/>
    </source>
</evidence>
<dbReference type="SUPFAM" id="SSF56112">
    <property type="entry name" value="Protein kinase-like (PK-like)"/>
    <property type="match status" value="1"/>
</dbReference>
<sequence length="414" mass="45509">MGNCLKFAQSDNKGPISNINSNPSTTPSTRPSTTTTGTFYSNGGGFSVTSSSAGGQSQSQFSAAASGDTKASVFRELLPTPSLKVYSFSDMKTATKSFKSDTVLGVGGFGTVYKGWVDEKTLAPSKAGTGMMVAIKKLNHESVQGFQEWQSEVNFLGTLSHPNLVKLLGYCWEDQDLLLVYEFMPKGSLENHLFRRSTAVEPLSWDKRLKIAIGAARGLSFLHNSEKKIIYRDFKASNILLDVDYNPKISDFGLAKLGPAGGESHVTTRVMGTYGYAAPEYVATGHLYVKSDVYGFGVVLLELLTGLRALDTKRPSSQQNLINWGKPFLSQKRKLKTIMDARIEGQYSTKAAVQAAQLTLKCLEIDMKMRPSMKEVVEVLEQIDSMTEKPKETRSSSARSTTNRHRFQHQPKSF</sequence>
<name>A0AAD8MVE5_9APIA</name>
<evidence type="ECO:0000313" key="16">
    <source>
        <dbReference type="EMBL" id="KAK1386776.1"/>
    </source>
</evidence>
<dbReference type="Proteomes" id="UP001237642">
    <property type="component" value="Unassembled WGS sequence"/>
</dbReference>
<dbReference type="InterPro" id="IPR001245">
    <property type="entry name" value="Ser-Thr/Tyr_kinase_cat_dom"/>
</dbReference>
<dbReference type="CDD" id="cd14066">
    <property type="entry name" value="STKc_IRAK"/>
    <property type="match status" value="1"/>
</dbReference>
<keyword evidence="10" id="KW-0472">Membrane</keyword>
<keyword evidence="9 12" id="KW-0067">ATP-binding</keyword>
<dbReference type="PROSITE" id="PS50011">
    <property type="entry name" value="PROTEIN_KINASE_DOM"/>
    <property type="match status" value="1"/>
</dbReference>
<feature type="region of interest" description="Disordered" evidence="14">
    <location>
        <begin position="9"/>
        <end position="37"/>
    </location>
</feature>
<reference evidence="16" key="2">
    <citation type="submission" date="2023-05" db="EMBL/GenBank/DDBJ databases">
        <authorList>
            <person name="Schelkunov M.I."/>
        </authorList>
    </citation>
    <scope>NUCLEOTIDE SEQUENCE</scope>
    <source>
        <strain evidence="16">Hsosn_3</strain>
        <tissue evidence="16">Leaf</tissue>
    </source>
</reference>
<evidence type="ECO:0000256" key="2">
    <source>
        <dbReference type="ARBA" id="ARBA00008684"/>
    </source>
</evidence>
<feature type="compositionally biased region" description="Low complexity" evidence="14">
    <location>
        <begin position="15"/>
        <end position="37"/>
    </location>
</feature>
<dbReference type="EMBL" id="JAUIZM010000004">
    <property type="protein sequence ID" value="KAK1386776.1"/>
    <property type="molecule type" value="Genomic_DNA"/>
</dbReference>
<dbReference type="GO" id="GO:0005886">
    <property type="term" value="C:plasma membrane"/>
    <property type="evidence" value="ECO:0007669"/>
    <property type="project" value="UniProtKB-SubCell"/>
</dbReference>
<feature type="compositionally biased region" description="Basic residues" evidence="14">
    <location>
        <begin position="402"/>
        <end position="414"/>
    </location>
</feature>
<proteinExistence type="inferred from homology"/>
<dbReference type="FunFam" id="3.30.200.20:FF:000228">
    <property type="entry name" value="Serine/threonine-protein kinase BIK1"/>
    <property type="match status" value="1"/>
</dbReference>
<comment type="similarity">
    <text evidence="2">Belongs to the protein kinase superfamily. Ser/Thr protein kinase family.</text>
</comment>
<accession>A0AAD8MVE5</accession>
<keyword evidence="17" id="KW-1185">Reference proteome</keyword>
<dbReference type="Gene3D" id="3.30.200.20">
    <property type="entry name" value="Phosphorylase Kinase, domain 1"/>
    <property type="match status" value="1"/>
</dbReference>
<dbReference type="Pfam" id="PF07714">
    <property type="entry name" value="PK_Tyr_Ser-Thr"/>
    <property type="match status" value="1"/>
</dbReference>
<dbReference type="EC" id="2.7.11.1" evidence="3"/>
<dbReference type="InterPro" id="IPR008271">
    <property type="entry name" value="Ser/Thr_kinase_AS"/>
</dbReference>
<keyword evidence="8 16" id="KW-0418">Kinase</keyword>
<comment type="subcellular location">
    <subcellularLocation>
        <location evidence="1">Cell membrane</location>
    </subcellularLocation>
</comment>
<dbReference type="InterPro" id="IPR050823">
    <property type="entry name" value="Plant_Ser_Thr_Prot_Kinase"/>
</dbReference>
<dbReference type="PANTHER" id="PTHR45621">
    <property type="entry name" value="OS01G0588500 PROTEIN-RELATED"/>
    <property type="match status" value="1"/>
</dbReference>
<keyword evidence="7 12" id="KW-0547">Nucleotide-binding</keyword>
<evidence type="ECO:0000256" key="6">
    <source>
        <dbReference type="ARBA" id="ARBA00022679"/>
    </source>
</evidence>
<dbReference type="PROSITE" id="PS00107">
    <property type="entry name" value="PROTEIN_KINASE_ATP"/>
    <property type="match status" value="1"/>
</dbReference>
<keyword evidence="5 13" id="KW-0723">Serine/threonine-protein kinase</keyword>
<evidence type="ECO:0000256" key="12">
    <source>
        <dbReference type="PROSITE-ProRule" id="PRU10141"/>
    </source>
</evidence>
<dbReference type="GO" id="GO:0005524">
    <property type="term" value="F:ATP binding"/>
    <property type="evidence" value="ECO:0007669"/>
    <property type="project" value="UniProtKB-UniRule"/>
</dbReference>
<dbReference type="PROSITE" id="PS00108">
    <property type="entry name" value="PROTEIN_KINASE_ST"/>
    <property type="match status" value="1"/>
</dbReference>
<feature type="domain" description="Protein kinase" evidence="15">
    <location>
        <begin position="98"/>
        <end position="383"/>
    </location>
</feature>
<evidence type="ECO:0000256" key="10">
    <source>
        <dbReference type="ARBA" id="ARBA00023136"/>
    </source>
</evidence>
<dbReference type="GO" id="GO:0004674">
    <property type="term" value="F:protein serine/threonine kinase activity"/>
    <property type="evidence" value="ECO:0007669"/>
    <property type="project" value="UniProtKB-KW"/>
</dbReference>
<evidence type="ECO:0000256" key="5">
    <source>
        <dbReference type="ARBA" id="ARBA00022527"/>
    </source>
</evidence>
<evidence type="ECO:0000256" key="3">
    <source>
        <dbReference type="ARBA" id="ARBA00012513"/>
    </source>
</evidence>
<organism evidence="16 17">
    <name type="scientific">Heracleum sosnowskyi</name>
    <dbReference type="NCBI Taxonomy" id="360622"/>
    <lineage>
        <taxon>Eukaryota</taxon>
        <taxon>Viridiplantae</taxon>
        <taxon>Streptophyta</taxon>
        <taxon>Embryophyta</taxon>
        <taxon>Tracheophyta</taxon>
        <taxon>Spermatophyta</taxon>
        <taxon>Magnoliopsida</taxon>
        <taxon>eudicotyledons</taxon>
        <taxon>Gunneridae</taxon>
        <taxon>Pentapetalae</taxon>
        <taxon>asterids</taxon>
        <taxon>campanulids</taxon>
        <taxon>Apiales</taxon>
        <taxon>Apiaceae</taxon>
        <taxon>Apioideae</taxon>
        <taxon>apioid superclade</taxon>
        <taxon>Tordylieae</taxon>
        <taxon>Tordyliinae</taxon>
        <taxon>Heracleum</taxon>
    </lineage>
</organism>
<keyword evidence="4" id="KW-1003">Cell membrane</keyword>
<evidence type="ECO:0000259" key="15">
    <source>
        <dbReference type="PROSITE" id="PS50011"/>
    </source>
</evidence>
<dbReference type="Gene3D" id="1.10.510.10">
    <property type="entry name" value="Transferase(Phosphotransferase) domain 1"/>
    <property type="match status" value="1"/>
</dbReference>
<dbReference type="InterPro" id="IPR017441">
    <property type="entry name" value="Protein_kinase_ATP_BS"/>
</dbReference>
<evidence type="ECO:0000313" key="17">
    <source>
        <dbReference type="Proteomes" id="UP001237642"/>
    </source>
</evidence>
<keyword evidence="6" id="KW-0808">Transferase</keyword>
<protein>
    <recommendedName>
        <fullName evidence="3">non-specific serine/threonine protein kinase</fullName>
        <ecNumber evidence="3">2.7.11.1</ecNumber>
    </recommendedName>
</protein>
<evidence type="ECO:0000256" key="14">
    <source>
        <dbReference type="SAM" id="MobiDB-lite"/>
    </source>
</evidence>
<dbReference type="FunFam" id="1.10.510.10:FF:000032">
    <property type="entry name" value="Serine/threonine-protein kinase PBS1"/>
    <property type="match status" value="1"/>
</dbReference>
<reference evidence="16" key="1">
    <citation type="submission" date="2023-02" db="EMBL/GenBank/DDBJ databases">
        <title>Genome of toxic invasive species Heracleum sosnowskyi carries increased number of genes despite the absence of recent whole-genome duplications.</title>
        <authorList>
            <person name="Schelkunov M."/>
            <person name="Shtratnikova V."/>
            <person name="Makarenko M."/>
            <person name="Klepikova A."/>
            <person name="Omelchenko D."/>
            <person name="Novikova G."/>
            <person name="Obukhova E."/>
            <person name="Bogdanov V."/>
            <person name="Penin A."/>
            <person name="Logacheva M."/>
        </authorList>
    </citation>
    <scope>NUCLEOTIDE SEQUENCE</scope>
    <source>
        <strain evidence="16">Hsosn_3</strain>
        <tissue evidence="16">Leaf</tissue>
    </source>
</reference>
<evidence type="ECO:0000256" key="1">
    <source>
        <dbReference type="ARBA" id="ARBA00004236"/>
    </source>
</evidence>
<gene>
    <name evidence="16" type="ORF">POM88_014954</name>
</gene>
<dbReference type="InterPro" id="IPR000719">
    <property type="entry name" value="Prot_kinase_dom"/>
</dbReference>
<evidence type="ECO:0000256" key="7">
    <source>
        <dbReference type="ARBA" id="ARBA00022741"/>
    </source>
</evidence>
<evidence type="ECO:0000256" key="13">
    <source>
        <dbReference type="RuleBase" id="RU000304"/>
    </source>
</evidence>
<feature type="region of interest" description="Disordered" evidence="14">
    <location>
        <begin position="384"/>
        <end position="414"/>
    </location>
</feature>
<comment type="function">
    <text evidence="11">May be involved in plant defense signaling.</text>
</comment>
<dbReference type="AlphaFoldDB" id="A0AAD8MVE5"/>
<evidence type="ECO:0000256" key="9">
    <source>
        <dbReference type="ARBA" id="ARBA00022840"/>
    </source>
</evidence>
<evidence type="ECO:0000256" key="4">
    <source>
        <dbReference type="ARBA" id="ARBA00022475"/>
    </source>
</evidence>
<evidence type="ECO:0000256" key="11">
    <source>
        <dbReference type="ARBA" id="ARBA00054261"/>
    </source>
</evidence>
<comment type="caution">
    <text evidence="16">The sequence shown here is derived from an EMBL/GenBank/DDBJ whole genome shotgun (WGS) entry which is preliminary data.</text>
</comment>
<feature type="binding site" evidence="12">
    <location>
        <position position="137"/>
    </location>
    <ligand>
        <name>ATP</name>
        <dbReference type="ChEBI" id="CHEBI:30616"/>
    </ligand>
</feature>
<dbReference type="InterPro" id="IPR011009">
    <property type="entry name" value="Kinase-like_dom_sf"/>
</dbReference>